<dbReference type="EMBL" id="JAEVHI010000001">
    <property type="protein sequence ID" value="KAG5303869.1"/>
    <property type="molecule type" value="Genomic_DNA"/>
</dbReference>
<feature type="region of interest" description="Disordered" evidence="1">
    <location>
        <begin position="66"/>
        <end position="89"/>
    </location>
</feature>
<evidence type="ECO:0000313" key="2">
    <source>
        <dbReference type="EMBL" id="KAG5303869.1"/>
    </source>
</evidence>
<protein>
    <submittedName>
        <fullName evidence="2">Uncharacterized protein</fullName>
    </submittedName>
</protein>
<dbReference type="AlphaFoldDB" id="A0A8H7ZA68"/>
<gene>
    <name evidence="2" type="ORF">I7I52_02008</name>
</gene>
<sequence>MVNWSFWFKPSNTGFALFSFRSASLPITRTRCPANLVARACASGNGGAVTLDKICDFCRMLKLIPPGTRSTSQVPPTRAERLPFTSALN</sequence>
<evidence type="ECO:0000256" key="1">
    <source>
        <dbReference type="SAM" id="MobiDB-lite"/>
    </source>
</evidence>
<name>A0A8H7ZA68_AJECA</name>
<proteinExistence type="predicted"/>
<organism evidence="2 3">
    <name type="scientific">Ajellomyces capsulatus</name>
    <name type="common">Darling's disease fungus</name>
    <name type="synonym">Histoplasma capsulatum</name>
    <dbReference type="NCBI Taxonomy" id="5037"/>
    <lineage>
        <taxon>Eukaryota</taxon>
        <taxon>Fungi</taxon>
        <taxon>Dikarya</taxon>
        <taxon>Ascomycota</taxon>
        <taxon>Pezizomycotina</taxon>
        <taxon>Eurotiomycetes</taxon>
        <taxon>Eurotiomycetidae</taxon>
        <taxon>Onygenales</taxon>
        <taxon>Ajellomycetaceae</taxon>
        <taxon>Histoplasma</taxon>
    </lineage>
</organism>
<evidence type="ECO:0000313" key="3">
    <source>
        <dbReference type="Proteomes" id="UP000670092"/>
    </source>
</evidence>
<reference evidence="2 3" key="1">
    <citation type="submission" date="2021-01" db="EMBL/GenBank/DDBJ databases">
        <title>Chromosome-level genome assembly of a human fungal pathogen reveals clustering of transcriptionally co-regulated genes.</title>
        <authorList>
            <person name="Voorhies M."/>
            <person name="Cohen S."/>
            <person name="Shea T.P."/>
            <person name="Petrus S."/>
            <person name="Munoz J.F."/>
            <person name="Poplawski S."/>
            <person name="Goldman W.E."/>
            <person name="Michael T."/>
            <person name="Cuomo C.A."/>
            <person name="Sil A."/>
            <person name="Beyhan S."/>
        </authorList>
    </citation>
    <scope>NUCLEOTIDE SEQUENCE [LARGE SCALE GENOMIC DNA]</scope>
    <source>
        <strain evidence="2 3">G184AR</strain>
    </source>
</reference>
<accession>A0A8H7ZA68</accession>
<dbReference type="VEuPathDB" id="FungiDB:I7I52_02008"/>
<dbReference type="Proteomes" id="UP000670092">
    <property type="component" value="Unassembled WGS sequence"/>
</dbReference>
<comment type="caution">
    <text evidence="2">The sequence shown here is derived from an EMBL/GenBank/DDBJ whole genome shotgun (WGS) entry which is preliminary data.</text>
</comment>